<dbReference type="Gene3D" id="3.40.190.10">
    <property type="entry name" value="Periplasmic binding protein-like II"/>
    <property type="match status" value="2"/>
</dbReference>
<dbReference type="RefSeq" id="WP_007803745.1">
    <property type="nucleotide sequence ID" value="NZ_DS022279.1"/>
</dbReference>
<dbReference type="PANTHER" id="PTHR30006">
    <property type="entry name" value="THIAMINE-BINDING PERIPLASMIC PROTEIN-RELATED"/>
    <property type="match status" value="1"/>
</dbReference>
<accession>Q0FUU7</accession>
<dbReference type="GO" id="GO:0030976">
    <property type="term" value="F:thiamine pyrophosphate binding"/>
    <property type="evidence" value="ECO:0007669"/>
    <property type="project" value="TreeGrafter"/>
</dbReference>
<keyword evidence="4" id="KW-1185">Reference proteome</keyword>
<feature type="chain" id="PRO_5004171907" evidence="2">
    <location>
        <begin position="24"/>
        <end position="346"/>
    </location>
</feature>
<evidence type="ECO:0000256" key="2">
    <source>
        <dbReference type="SAM" id="SignalP"/>
    </source>
</evidence>
<dbReference type="SUPFAM" id="SSF53850">
    <property type="entry name" value="Periplasmic binding protein-like II"/>
    <property type="match status" value="1"/>
</dbReference>
<dbReference type="GO" id="GO:0030288">
    <property type="term" value="C:outer membrane-bounded periplasmic space"/>
    <property type="evidence" value="ECO:0007669"/>
    <property type="project" value="TreeGrafter"/>
</dbReference>
<organism evidence="3 4">
    <name type="scientific">Salipiger bermudensis (strain DSM 26914 / JCM 13377 / KCTC 12554 / HTCC2601)</name>
    <name type="common">Pelagibaca bermudensis</name>
    <dbReference type="NCBI Taxonomy" id="314265"/>
    <lineage>
        <taxon>Bacteria</taxon>
        <taxon>Pseudomonadati</taxon>
        <taxon>Pseudomonadota</taxon>
        <taxon>Alphaproteobacteria</taxon>
        <taxon>Rhodobacterales</taxon>
        <taxon>Roseobacteraceae</taxon>
        <taxon>Salipiger</taxon>
    </lineage>
</organism>
<dbReference type="AlphaFoldDB" id="Q0FUU7"/>
<proteinExistence type="predicted"/>
<dbReference type="GO" id="GO:0030975">
    <property type="term" value="F:thiamine binding"/>
    <property type="evidence" value="ECO:0007669"/>
    <property type="project" value="TreeGrafter"/>
</dbReference>
<reference evidence="3 4" key="1">
    <citation type="journal article" date="2010" name="J. Bacteriol.">
        <title>Genome sequences of Pelagibaca bermudensis HTCC2601T and Maritimibacter alkaliphilus HTCC2654T, the type strains of two marine Roseobacter genera.</title>
        <authorList>
            <person name="Thrash J.C."/>
            <person name="Cho J.C."/>
            <person name="Ferriera S."/>
            <person name="Johnson J."/>
            <person name="Vergin K.L."/>
            <person name="Giovannoni S.J."/>
        </authorList>
    </citation>
    <scope>NUCLEOTIDE SEQUENCE [LARGE SCALE GENOMIC DNA]</scope>
    <source>
        <strain evidence="4">DSM 26914 / JCM 13377 / KCTC 12554 / HTCC2601</strain>
    </source>
</reference>
<dbReference type="Pfam" id="PF13416">
    <property type="entry name" value="SBP_bac_8"/>
    <property type="match status" value="1"/>
</dbReference>
<comment type="caution">
    <text evidence="3">The sequence shown here is derived from an EMBL/GenBank/DDBJ whole genome shotgun (WGS) entry which is preliminary data.</text>
</comment>
<dbReference type="eggNOG" id="COG0687">
    <property type="taxonomic scope" value="Bacteria"/>
</dbReference>
<dbReference type="STRING" id="314265.R2601_01055"/>
<sequence length="346" mass="37868">MTNFKRLAATTLLTGLTALPLHAQDKEVLTVIVYGGSFGDGWTKSVIEPFEAANPDIDVQIATGLTMQTVAMMRAQRDDATIDVVMMDEVGAAQAKAEGLFEPLDAESIPNLNDLYPRFRSEDDVYTKFMYVSQALTWNKDYIDETPASWEEMWNPDYAGLTVVPDISTSHGNFFLLTANDLAGGNVENVDPGFEKLQSLTPNILTFYTQHAQMAQLFAQGDAAITSWTSDRAQGAIDAGANLGWTIPEEGAYIIDSTIGIAKGTKHLEAAQRYIDYALSVEAQAANAENTYLAPVNSKVELPEAVAAKLPVGEGVLDGLKAVDWDYVTTVRPEWTERWNREVATQ</sequence>
<evidence type="ECO:0000256" key="1">
    <source>
        <dbReference type="ARBA" id="ARBA00022729"/>
    </source>
</evidence>
<gene>
    <name evidence="3" type="ORF">R2601_01055</name>
</gene>
<name>Q0FUU7_SALBH</name>
<dbReference type="GO" id="GO:0015888">
    <property type="term" value="P:thiamine transport"/>
    <property type="evidence" value="ECO:0007669"/>
    <property type="project" value="TreeGrafter"/>
</dbReference>
<dbReference type="CDD" id="cd13589">
    <property type="entry name" value="PBP2_polyamine_RpCGA009"/>
    <property type="match status" value="1"/>
</dbReference>
<protein>
    <submittedName>
        <fullName evidence="3">ABC opine/polyamine transporter, periplasmic binding protein</fullName>
    </submittedName>
</protein>
<dbReference type="EMBL" id="AATQ01000003">
    <property type="protein sequence ID" value="EAU47984.1"/>
    <property type="molecule type" value="Genomic_DNA"/>
</dbReference>
<dbReference type="HOGENOM" id="CLU_026974_4_1_5"/>
<feature type="signal peptide" evidence="2">
    <location>
        <begin position="1"/>
        <end position="23"/>
    </location>
</feature>
<keyword evidence="1 2" id="KW-0732">Signal</keyword>
<evidence type="ECO:0000313" key="3">
    <source>
        <dbReference type="EMBL" id="EAU47984.1"/>
    </source>
</evidence>
<evidence type="ECO:0000313" key="4">
    <source>
        <dbReference type="Proteomes" id="UP000006230"/>
    </source>
</evidence>
<dbReference type="OrthoDB" id="9766989at2"/>
<dbReference type="InterPro" id="IPR006059">
    <property type="entry name" value="SBP"/>
</dbReference>
<dbReference type="PANTHER" id="PTHR30006:SF2">
    <property type="entry name" value="ABC TRANSPORTER SUBSTRATE-BINDING PROTEIN"/>
    <property type="match status" value="1"/>
</dbReference>
<dbReference type="Proteomes" id="UP000006230">
    <property type="component" value="Unassembled WGS sequence"/>
</dbReference>